<feature type="domain" description="PH" evidence="6">
    <location>
        <begin position="19"/>
        <end position="129"/>
    </location>
</feature>
<dbReference type="PROSITE" id="PS50007">
    <property type="entry name" value="PIPLC_X_DOMAIN"/>
    <property type="match status" value="1"/>
</dbReference>
<dbReference type="Pfam" id="PF00388">
    <property type="entry name" value="PI-PLC-X"/>
    <property type="match status" value="1"/>
</dbReference>
<keyword evidence="4" id="KW-0443">Lipid metabolism</keyword>
<dbReference type="PANTHER" id="PTHR10336:SF196">
    <property type="entry name" value="PHOSPHOINOSITIDE PHOSPHOLIPASE C"/>
    <property type="match status" value="1"/>
</dbReference>
<feature type="domain" description="PI-PLC Y-box" evidence="8">
    <location>
        <begin position="462"/>
        <end position="577"/>
    </location>
</feature>
<dbReference type="InterPro" id="IPR015359">
    <property type="entry name" value="PLC_EF-hand-like"/>
</dbReference>
<dbReference type="InterPro" id="IPR000008">
    <property type="entry name" value="C2_dom"/>
</dbReference>
<dbReference type="Gene3D" id="2.60.40.150">
    <property type="entry name" value="C2 domain"/>
    <property type="match status" value="1"/>
</dbReference>
<evidence type="ECO:0000256" key="1">
    <source>
        <dbReference type="ARBA" id="ARBA00004496"/>
    </source>
</evidence>
<keyword evidence="2" id="KW-0963">Cytoplasm</keyword>
<dbReference type="FunFam" id="1.10.238.10:FF:000005">
    <property type="entry name" value="Phosphoinositide phospholipase C"/>
    <property type="match status" value="1"/>
</dbReference>
<dbReference type="InterPro" id="IPR001849">
    <property type="entry name" value="PH_domain"/>
</dbReference>
<evidence type="ECO:0000256" key="3">
    <source>
        <dbReference type="ARBA" id="ARBA00023224"/>
    </source>
</evidence>
<dbReference type="SUPFAM" id="SSF51695">
    <property type="entry name" value="PLC-like phosphodiesterases"/>
    <property type="match status" value="1"/>
</dbReference>
<evidence type="ECO:0000313" key="10">
    <source>
        <dbReference type="Proteomes" id="UP000792457"/>
    </source>
</evidence>
<dbReference type="InterPro" id="IPR000909">
    <property type="entry name" value="PLipase_C_PInositol-sp_X_dom"/>
</dbReference>
<feature type="compositionally biased region" description="Polar residues" evidence="5">
    <location>
        <begin position="984"/>
        <end position="995"/>
    </location>
</feature>
<feature type="region of interest" description="Disordered" evidence="5">
    <location>
        <begin position="955"/>
        <end position="995"/>
    </location>
</feature>
<keyword evidence="10" id="KW-1185">Reference proteome</keyword>
<dbReference type="InterPro" id="IPR011993">
    <property type="entry name" value="PH-like_dom_sf"/>
</dbReference>
<dbReference type="InterPro" id="IPR035892">
    <property type="entry name" value="C2_domain_sf"/>
</dbReference>
<dbReference type="PANTHER" id="PTHR10336">
    <property type="entry name" value="PHOSPHOINOSITIDE-SPECIFIC PHOSPHOLIPASE C FAMILY PROTEIN"/>
    <property type="match status" value="1"/>
</dbReference>
<feature type="region of interest" description="Disordered" evidence="5">
    <location>
        <begin position="429"/>
        <end position="454"/>
    </location>
</feature>
<dbReference type="GO" id="GO:0007214">
    <property type="term" value="P:gamma-aminobutyric acid signaling pathway"/>
    <property type="evidence" value="ECO:0007669"/>
    <property type="project" value="TreeGrafter"/>
</dbReference>
<dbReference type="EMBL" id="KZ308849">
    <property type="protein sequence ID" value="KAG8234834.1"/>
    <property type="molecule type" value="Genomic_DNA"/>
</dbReference>
<dbReference type="SUPFAM" id="SSF50729">
    <property type="entry name" value="PH domain-like"/>
    <property type="match status" value="1"/>
</dbReference>
<proteinExistence type="predicted"/>
<dbReference type="GO" id="GO:0004435">
    <property type="term" value="F:phosphatidylinositol-4,5-bisphosphate phospholipase C activity"/>
    <property type="evidence" value="ECO:0007669"/>
    <property type="project" value="UniProtKB-EC"/>
</dbReference>
<evidence type="ECO:0000259" key="7">
    <source>
        <dbReference type="PROSITE" id="PS50004"/>
    </source>
</evidence>
<evidence type="ECO:0000256" key="4">
    <source>
        <dbReference type="RuleBase" id="RU361133"/>
    </source>
</evidence>
<dbReference type="GO" id="GO:0005737">
    <property type="term" value="C:cytoplasm"/>
    <property type="evidence" value="ECO:0007669"/>
    <property type="project" value="UniProtKB-SubCell"/>
</dbReference>
<dbReference type="SUPFAM" id="SSF47473">
    <property type="entry name" value="EF-hand"/>
    <property type="match status" value="1"/>
</dbReference>
<evidence type="ECO:0000259" key="6">
    <source>
        <dbReference type="PROSITE" id="PS50003"/>
    </source>
</evidence>
<dbReference type="SMART" id="SM00233">
    <property type="entry name" value="PH"/>
    <property type="match status" value="1"/>
</dbReference>
<dbReference type="Pfam" id="PF00168">
    <property type="entry name" value="C2"/>
    <property type="match status" value="1"/>
</dbReference>
<dbReference type="PROSITE" id="PS50004">
    <property type="entry name" value="C2"/>
    <property type="match status" value="1"/>
</dbReference>
<dbReference type="InterPro" id="IPR001192">
    <property type="entry name" value="PI-PLC_fam"/>
</dbReference>
<dbReference type="Gene3D" id="3.20.20.190">
    <property type="entry name" value="Phosphatidylinositol (PI) phosphodiesterase"/>
    <property type="match status" value="1"/>
</dbReference>
<dbReference type="AlphaFoldDB" id="A0A8K0KGJ4"/>
<gene>
    <name evidence="9" type="ORF">J437_LFUL015148</name>
</gene>
<accession>A0A8K0KGJ4</accession>
<dbReference type="CDD" id="cd00275">
    <property type="entry name" value="C2_PLC_like"/>
    <property type="match status" value="1"/>
</dbReference>
<feature type="compositionally biased region" description="Polar residues" evidence="5">
    <location>
        <begin position="920"/>
        <end position="937"/>
    </location>
</feature>
<dbReference type="Pfam" id="PF09279">
    <property type="entry name" value="EF-hand_like"/>
    <property type="match status" value="1"/>
</dbReference>
<feature type="non-terminal residue" evidence="9">
    <location>
        <position position="995"/>
    </location>
</feature>
<organism evidence="9 10">
    <name type="scientific">Ladona fulva</name>
    <name type="common">Scarce chaser dragonfly</name>
    <name type="synonym">Libellula fulva</name>
    <dbReference type="NCBI Taxonomy" id="123851"/>
    <lineage>
        <taxon>Eukaryota</taxon>
        <taxon>Metazoa</taxon>
        <taxon>Ecdysozoa</taxon>
        <taxon>Arthropoda</taxon>
        <taxon>Hexapoda</taxon>
        <taxon>Insecta</taxon>
        <taxon>Pterygota</taxon>
        <taxon>Palaeoptera</taxon>
        <taxon>Odonata</taxon>
        <taxon>Epiprocta</taxon>
        <taxon>Anisoptera</taxon>
        <taxon>Libelluloidea</taxon>
        <taxon>Libellulidae</taxon>
        <taxon>Ladona</taxon>
    </lineage>
</organism>
<dbReference type="GO" id="GO:0046488">
    <property type="term" value="P:phosphatidylinositol metabolic process"/>
    <property type="evidence" value="ECO:0007669"/>
    <property type="project" value="TreeGrafter"/>
</dbReference>
<evidence type="ECO:0000256" key="5">
    <source>
        <dbReference type="SAM" id="MobiDB-lite"/>
    </source>
</evidence>
<dbReference type="SUPFAM" id="SSF49562">
    <property type="entry name" value="C2 domain (Calcium/lipid-binding domain, CaLB)"/>
    <property type="match status" value="1"/>
</dbReference>
<keyword evidence="3" id="KW-0807">Transducer</keyword>
<dbReference type="GO" id="GO:0032228">
    <property type="term" value="P:regulation of synaptic transmission, GABAergic"/>
    <property type="evidence" value="ECO:0007669"/>
    <property type="project" value="TreeGrafter"/>
</dbReference>
<dbReference type="InterPro" id="IPR011992">
    <property type="entry name" value="EF-hand-dom_pair"/>
</dbReference>
<name>A0A8K0KGJ4_LADFU</name>
<dbReference type="PROSITE" id="PS50008">
    <property type="entry name" value="PIPLC_Y_DOMAIN"/>
    <property type="match status" value="1"/>
</dbReference>
<protein>
    <recommendedName>
        <fullName evidence="4">Phosphoinositide phospholipase C</fullName>
        <ecNumber evidence="4">3.1.4.11</ecNumber>
    </recommendedName>
</protein>
<dbReference type="Pfam" id="PF00387">
    <property type="entry name" value="PI-PLC-Y"/>
    <property type="match status" value="1"/>
</dbReference>
<dbReference type="SMART" id="SM00149">
    <property type="entry name" value="PLCYc"/>
    <property type="match status" value="1"/>
</dbReference>
<dbReference type="EC" id="3.1.4.11" evidence="4"/>
<dbReference type="CDD" id="cd13364">
    <property type="entry name" value="PH_PLC_eta"/>
    <property type="match status" value="1"/>
</dbReference>
<keyword evidence="4" id="KW-0442">Lipid degradation</keyword>
<dbReference type="SMART" id="SM00148">
    <property type="entry name" value="PLCXc"/>
    <property type="match status" value="1"/>
</dbReference>
<dbReference type="Proteomes" id="UP000792457">
    <property type="component" value="Unassembled WGS sequence"/>
</dbReference>
<dbReference type="PRINTS" id="PR00390">
    <property type="entry name" value="PHPHLIPASEC"/>
</dbReference>
<dbReference type="Pfam" id="PF16457">
    <property type="entry name" value="PH_12"/>
    <property type="match status" value="1"/>
</dbReference>
<reference evidence="9" key="1">
    <citation type="submission" date="2013-04" db="EMBL/GenBank/DDBJ databases">
        <authorList>
            <person name="Qu J."/>
            <person name="Murali S.C."/>
            <person name="Bandaranaike D."/>
            <person name="Bellair M."/>
            <person name="Blankenburg K."/>
            <person name="Chao H."/>
            <person name="Dinh H."/>
            <person name="Doddapaneni H."/>
            <person name="Downs B."/>
            <person name="Dugan-Rocha S."/>
            <person name="Elkadiri S."/>
            <person name="Gnanaolivu R.D."/>
            <person name="Hernandez B."/>
            <person name="Javaid M."/>
            <person name="Jayaseelan J.C."/>
            <person name="Lee S."/>
            <person name="Li M."/>
            <person name="Ming W."/>
            <person name="Munidasa M."/>
            <person name="Muniz J."/>
            <person name="Nguyen L."/>
            <person name="Ongeri F."/>
            <person name="Osuji N."/>
            <person name="Pu L.-L."/>
            <person name="Puazo M."/>
            <person name="Qu C."/>
            <person name="Quiroz J."/>
            <person name="Raj R."/>
            <person name="Weissenberger G."/>
            <person name="Xin Y."/>
            <person name="Zou X."/>
            <person name="Han Y."/>
            <person name="Richards S."/>
            <person name="Worley K."/>
            <person name="Muzny D."/>
            <person name="Gibbs R."/>
        </authorList>
    </citation>
    <scope>NUCLEOTIDE SEQUENCE</scope>
    <source>
        <strain evidence="9">Sampled in the wild</strain>
    </source>
</reference>
<reference evidence="9" key="2">
    <citation type="submission" date="2017-10" db="EMBL/GenBank/DDBJ databases">
        <title>Ladona fulva Genome sequencing and assembly.</title>
        <authorList>
            <person name="Murali S."/>
            <person name="Richards S."/>
            <person name="Bandaranaike D."/>
            <person name="Bellair M."/>
            <person name="Blankenburg K."/>
            <person name="Chao H."/>
            <person name="Dinh H."/>
            <person name="Doddapaneni H."/>
            <person name="Dugan-Rocha S."/>
            <person name="Elkadiri S."/>
            <person name="Gnanaolivu R."/>
            <person name="Hernandez B."/>
            <person name="Skinner E."/>
            <person name="Javaid M."/>
            <person name="Lee S."/>
            <person name="Li M."/>
            <person name="Ming W."/>
            <person name="Munidasa M."/>
            <person name="Muniz J."/>
            <person name="Nguyen L."/>
            <person name="Hughes D."/>
            <person name="Osuji N."/>
            <person name="Pu L.-L."/>
            <person name="Puazo M."/>
            <person name="Qu C."/>
            <person name="Quiroz J."/>
            <person name="Raj R."/>
            <person name="Weissenberger G."/>
            <person name="Xin Y."/>
            <person name="Zou X."/>
            <person name="Han Y."/>
            <person name="Worley K."/>
            <person name="Muzny D."/>
            <person name="Gibbs R."/>
        </authorList>
    </citation>
    <scope>NUCLEOTIDE SEQUENCE</scope>
    <source>
        <strain evidence="9">Sampled in the wild</strain>
    </source>
</reference>
<dbReference type="FunFam" id="2.30.29.30:FF:000025">
    <property type="entry name" value="Phosphoinositide phospholipase C"/>
    <property type="match status" value="1"/>
</dbReference>
<sequence length="995" mass="111784">MISQRVANEGRSSVAACLQYMMNGTSLVKVRPNARQYHRFFTLAEDLTAIRWTPTSKKSSKAIVNIDSIKEIRVGKNTEVLRSRELLPGYSEDCAFSILYGDNFDSLDLVASTNEEANIWVTGLNALIGANKSLYGSPEAIEEKEALRERWLQEVFEEATVDDSGCLDERTAIELLQKLSGEMTTNRIRQKLAEFDQMKNDGKRGRIDSKEFIDMFKEIATRPEMSDLTPEKCKEIIDQYEPTPGAREKGQLLIDGFTKYLLSEECDIFEPAHREVCQDMTHPLTHYFISTSHNSFLLEDQLKGPSSVEGYIRALGNGCRCVKVDSWDGPDEPYVYHGNTMTSKILFRDCVEVIKEFAFAYSQYPLIIHLENHCSIEQQKIAAKVLRSKLRDNLYIHRDDSPKELCQMSPQELKGKILIMGKKLPKNCKDSGGEVSEEEDGCEPSSSKKKDKPKKVPLCKELSDLVSLVRTRFTDFSGSRHGQASNEVGSLSESAAAKLAHCDAENFVNHNKNFLTRVYPNDSRIDSSNFNPQDFWNCGCQFVSLNFQTPGQMMDLYDGRFRQNGGCGYVLKPSVMRDPISFFSANSKDLIPGVSPQMLHLRIISGQQLPRPRGSTAKGDVIDPYVVIQIFGIPADCTERKSKTVSNEGNCPIFEESFEFQVMLPELALVRFVVMDDDFIGDDFIGQYTIPFECLLTGYRHIRLLSNTGEPLDNSSLFVHVAITNKKGGGKPMKRKQKADKLHTDVRMVGLKQIDDIVKAMSPSVTEAMRVRYEADSSMDDLRTECGLSSIANMKQCLRVILQRLSACPQLPVLRAESTNLPEHLKRVTITLERALNNMQAVVENADRLISSIDCKLQTFMELYEDLQNICSNAGIKGKKYNKLHDNYTWNVRIFRGQLDLLESCKKECKSSIAQVQSSAPTISSYNSRERSPSTSRSQRKLNLFSKRPSVDAIPALSSIQGRSPTSPAPLSPGIDVKPKSILKKSNSNIEPGSL</sequence>
<dbReference type="InterPro" id="IPR001711">
    <property type="entry name" value="PLipase_C_Pinositol-sp_Y"/>
</dbReference>
<comment type="catalytic activity">
    <reaction evidence="4">
        <text>a 1,2-diacyl-sn-glycero-3-phospho-(1D-myo-inositol-4,5-bisphosphate) + H2O = 1D-myo-inositol 1,4,5-trisphosphate + a 1,2-diacyl-sn-glycerol + H(+)</text>
        <dbReference type="Rhea" id="RHEA:33179"/>
        <dbReference type="ChEBI" id="CHEBI:15377"/>
        <dbReference type="ChEBI" id="CHEBI:15378"/>
        <dbReference type="ChEBI" id="CHEBI:17815"/>
        <dbReference type="ChEBI" id="CHEBI:58456"/>
        <dbReference type="ChEBI" id="CHEBI:203600"/>
        <dbReference type="EC" id="3.1.4.11"/>
    </reaction>
</comment>
<dbReference type="PROSITE" id="PS50003">
    <property type="entry name" value="PH_DOMAIN"/>
    <property type="match status" value="1"/>
</dbReference>
<dbReference type="InterPro" id="IPR017946">
    <property type="entry name" value="PLC-like_Pdiesterase_TIM-brl"/>
</dbReference>
<evidence type="ECO:0000256" key="2">
    <source>
        <dbReference type="ARBA" id="ARBA00022490"/>
    </source>
</evidence>
<keyword evidence="4" id="KW-0378">Hydrolase</keyword>
<comment type="subcellular location">
    <subcellularLocation>
        <location evidence="1">Cytoplasm</location>
    </subcellularLocation>
</comment>
<feature type="domain" description="C2" evidence="7">
    <location>
        <begin position="577"/>
        <end position="706"/>
    </location>
</feature>
<evidence type="ECO:0000313" key="9">
    <source>
        <dbReference type="EMBL" id="KAG8234834.1"/>
    </source>
</evidence>
<dbReference type="Gene3D" id="2.30.29.30">
    <property type="entry name" value="Pleckstrin-homology domain (PH domain)/Phosphotyrosine-binding domain (PTB)"/>
    <property type="match status" value="1"/>
</dbReference>
<dbReference type="FunFam" id="3.20.20.190:FF:000001">
    <property type="entry name" value="Phosphoinositide phospholipase C"/>
    <property type="match status" value="1"/>
</dbReference>
<dbReference type="OrthoDB" id="269822at2759"/>
<evidence type="ECO:0000259" key="8">
    <source>
        <dbReference type="PROSITE" id="PS50008"/>
    </source>
</evidence>
<dbReference type="Gene3D" id="1.10.238.10">
    <property type="entry name" value="EF-hand"/>
    <property type="match status" value="1"/>
</dbReference>
<comment type="caution">
    <text evidence="9">The sequence shown here is derived from an EMBL/GenBank/DDBJ whole genome shotgun (WGS) entry which is preliminary data.</text>
</comment>
<dbReference type="GO" id="GO:0016042">
    <property type="term" value="P:lipid catabolic process"/>
    <property type="evidence" value="ECO:0007669"/>
    <property type="project" value="UniProtKB-KW"/>
</dbReference>
<dbReference type="GO" id="GO:0048015">
    <property type="term" value="P:phosphatidylinositol-mediated signaling"/>
    <property type="evidence" value="ECO:0007669"/>
    <property type="project" value="TreeGrafter"/>
</dbReference>
<dbReference type="SMART" id="SM00239">
    <property type="entry name" value="C2"/>
    <property type="match status" value="1"/>
</dbReference>
<feature type="region of interest" description="Disordered" evidence="5">
    <location>
        <begin position="920"/>
        <end position="942"/>
    </location>
</feature>
<dbReference type="GO" id="GO:0051209">
    <property type="term" value="P:release of sequestered calcium ion into cytosol"/>
    <property type="evidence" value="ECO:0007669"/>
    <property type="project" value="TreeGrafter"/>
</dbReference>